<dbReference type="Gene3D" id="1.20.1090.10">
    <property type="entry name" value="Dehydroquinate synthase-like - alpha domain"/>
    <property type="match status" value="1"/>
</dbReference>
<evidence type="ECO:0000313" key="12">
    <source>
        <dbReference type="Proteomes" id="UP000321374"/>
    </source>
</evidence>
<protein>
    <submittedName>
        <fullName evidence="11">3-dehydroquinate synthase</fullName>
    </submittedName>
</protein>
<feature type="domain" description="3-dehydroquinate synthase N-terminal" evidence="9">
    <location>
        <begin position="1"/>
        <end position="55"/>
    </location>
</feature>
<dbReference type="FunFam" id="1.20.1090.10:FF:000002">
    <property type="entry name" value="3-dehydroquinate synthase"/>
    <property type="match status" value="1"/>
</dbReference>
<comment type="caution">
    <text evidence="11">The sequence shown here is derived from an EMBL/GenBank/DDBJ whole genome shotgun (WGS) entry which is preliminary data.</text>
</comment>
<dbReference type="Pfam" id="PF24621">
    <property type="entry name" value="DHQS_C"/>
    <property type="match status" value="1"/>
</dbReference>
<comment type="similarity">
    <text evidence="2">Belongs to the sugar phosphate cyclases superfamily. Dehydroquinate synthase family.</text>
</comment>
<evidence type="ECO:0000313" key="11">
    <source>
        <dbReference type="EMBL" id="TXI37783.1"/>
    </source>
</evidence>
<gene>
    <name evidence="11" type="ORF">E6Q51_02580</name>
</gene>
<dbReference type="GO" id="GO:0009073">
    <property type="term" value="P:aromatic amino acid family biosynthetic process"/>
    <property type="evidence" value="ECO:0007669"/>
    <property type="project" value="UniProtKB-KW"/>
</dbReference>
<dbReference type="CDD" id="cd08195">
    <property type="entry name" value="DHQS"/>
    <property type="match status" value="1"/>
</dbReference>
<keyword evidence="5" id="KW-0520">NAD</keyword>
<evidence type="ECO:0000256" key="4">
    <source>
        <dbReference type="ARBA" id="ARBA00022723"/>
    </source>
</evidence>
<organism evidence="11 12">
    <name type="scientific">Methylophilus methylotrophus</name>
    <name type="common">Bacterium W3A1</name>
    <dbReference type="NCBI Taxonomy" id="17"/>
    <lineage>
        <taxon>Bacteria</taxon>
        <taxon>Pseudomonadati</taxon>
        <taxon>Pseudomonadota</taxon>
        <taxon>Betaproteobacteria</taxon>
        <taxon>Nitrosomonadales</taxon>
        <taxon>Methylophilaceae</taxon>
        <taxon>Methylophilus</taxon>
    </lineage>
</organism>
<evidence type="ECO:0000256" key="3">
    <source>
        <dbReference type="ARBA" id="ARBA00022605"/>
    </source>
</evidence>
<keyword evidence="6" id="KW-0057">Aromatic amino acid biosynthesis</keyword>
<dbReference type="STRING" id="1122236.GCA_000378225_01941"/>
<feature type="non-terminal residue" evidence="11">
    <location>
        <position position="1"/>
    </location>
</feature>
<dbReference type="InterPro" id="IPR056179">
    <property type="entry name" value="DHQS_C"/>
</dbReference>
<evidence type="ECO:0000256" key="5">
    <source>
        <dbReference type="ARBA" id="ARBA00023027"/>
    </source>
</evidence>
<evidence type="ECO:0000259" key="10">
    <source>
        <dbReference type="Pfam" id="PF24621"/>
    </source>
</evidence>
<evidence type="ECO:0000256" key="6">
    <source>
        <dbReference type="ARBA" id="ARBA00023141"/>
    </source>
</evidence>
<dbReference type="EMBL" id="SSGG01000043">
    <property type="protein sequence ID" value="TXI37783.1"/>
    <property type="molecule type" value="Genomic_DNA"/>
</dbReference>
<accession>A0A5C7WLQ9</accession>
<sequence>IQVPTTLLSQVDSSVGGKTGINHPLGKNMIGAFYQPKLVLADIDTLKTLPQRELSAGVAEVIKYGLIRDADFFGWLETNMSALMALDAAVASYAIYRSCQNKAEVVAADEHEQGERALLNLGHTFGHAIENAMGYGVWLHGEAVATGTVMAADLSQRMGWLNDAQIARIKTIMQAAKLPIKAPDLGVEEYLRLMQLDKKVADGRIRLILQQDIGKAVITADYDADKLKQTLSLAA</sequence>
<dbReference type="PANTHER" id="PTHR43622:SF7">
    <property type="entry name" value="3-DEHYDROQUINATE SYNTHASE, CHLOROPLASTIC"/>
    <property type="match status" value="1"/>
</dbReference>
<evidence type="ECO:0000256" key="8">
    <source>
        <dbReference type="ARBA" id="ARBA00023285"/>
    </source>
</evidence>
<evidence type="ECO:0000256" key="1">
    <source>
        <dbReference type="ARBA" id="ARBA00001911"/>
    </source>
</evidence>
<dbReference type="GO" id="GO:0008652">
    <property type="term" value="P:amino acid biosynthetic process"/>
    <property type="evidence" value="ECO:0007669"/>
    <property type="project" value="UniProtKB-KW"/>
</dbReference>
<dbReference type="Pfam" id="PF01761">
    <property type="entry name" value="DHQ_synthase"/>
    <property type="match status" value="1"/>
</dbReference>
<reference evidence="11 12" key="1">
    <citation type="submission" date="2018-09" db="EMBL/GenBank/DDBJ databases">
        <title>Metagenome Assembled Genomes from an Advanced Water Purification Facility.</title>
        <authorList>
            <person name="Stamps B.W."/>
            <person name="Spear J.R."/>
        </authorList>
    </citation>
    <scope>NUCLEOTIDE SEQUENCE [LARGE SCALE GENOMIC DNA]</scope>
    <source>
        <strain evidence="11">Bin_42_2</strain>
    </source>
</reference>
<dbReference type="PANTHER" id="PTHR43622">
    <property type="entry name" value="3-DEHYDROQUINATE SYNTHASE"/>
    <property type="match status" value="1"/>
</dbReference>
<dbReference type="InterPro" id="IPR030960">
    <property type="entry name" value="DHQS/DOIS_N"/>
</dbReference>
<dbReference type="Proteomes" id="UP000321374">
    <property type="component" value="Unassembled WGS sequence"/>
</dbReference>
<dbReference type="AlphaFoldDB" id="A0A5C7WLQ9"/>
<dbReference type="Gene3D" id="3.40.50.1970">
    <property type="match status" value="1"/>
</dbReference>
<comment type="cofactor">
    <cofactor evidence="1">
        <name>NAD(+)</name>
        <dbReference type="ChEBI" id="CHEBI:57540"/>
    </cofactor>
</comment>
<name>A0A5C7WLQ9_METME</name>
<evidence type="ECO:0000256" key="2">
    <source>
        <dbReference type="ARBA" id="ARBA00005412"/>
    </source>
</evidence>
<keyword evidence="8" id="KW-0170">Cobalt</keyword>
<feature type="domain" description="3-dehydroquinate synthase C-terminal" evidence="10">
    <location>
        <begin position="57"/>
        <end position="200"/>
    </location>
</feature>
<dbReference type="GO" id="GO:0003856">
    <property type="term" value="F:3-dehydroquinate synthase activity"/>
    <property type="evidence" value="ECO:0007669"/>
    <property type="project" value="TreeGrafter"/>
</dbReference>
<dbReference type="GO" id="GO:0046872">
    <property type="term" value="F:metal ion binding"/>
    <property type="evidence" value="ECO:0007669"/>
    <property type="project" value="UniProtKB-KW"/>
</dbReference>
<dbReference type="SUPFAM" id="SSF56796">
    <property type="entry name" value="Dehydroquinate synthase-like"/>
    <property type="match status" value="1"/>
</dbReference>
<proteinExistence type="inferred from homology"/>
<dbReference type="InterPro" id="IPR050071">
    <property type="entry name" value="Dehydroquinate_synthase"/>
</dbReference>
<keyword evidence="3" id="KW-0028">Amino-acid biosynthesis</keyword>
<evidence type="ECO:0000259" key="9">
    <source>
        <dbReference type="Pfam" id="PF01761"/>
    </source>
</evidence>
<keyword evidence="7" id="KW-0456">Lyase</keyword>
<keyword evidence="4" id="KW-0479">Metal-binding</keyword>
<evidence type="ECO:0000256" key="7">
    <source>
        <dbReference type="ARBA" id="ARBA00023239"/>
    </source>
</evidence>